<dbReference type="Proteomes" id="UP000503462">
    <property type="component" value="Chromosome 1"/>
</dbReference>
<feature type="compositionally biased region" description="Basic and acidic residues" evidence="2">
    <location>
        <begin position="295"/>
        <end position="305"/>
    </location>
</feature>
<dbReference type="GO" id="GO:0001181">
    <property type="term" value="F:RNA polymerase I general transcription initiation factor activity"/>
    <property type="evidence" value="ECO:0007669"/>
    <property type="project" value="InterPro"/>
</dbReference>
<evidence type="ECO:0000313" key="3">
    <source>
        <dbReference type="EMBL" id="QIW95746.1"/>
    </source>
</evidence>
<dbReference type="GO" id="GO:0005634">
    <property type="term" value="C:nucleus"/>
    <property type="evidence" value="ECO:0007669"/>
    <property type="project" value="TreeGrafter"/>
</dbReference>
<feature type="compositionally biased region" description="Polar residues" evidence="2">
    <location>
        <begin position="669"/>
        <end position="682"/>
    </location>
</feature>
<evidence type="ECO:0000256" key="1">
    <source>
        <dbReference type="ARBA" id="ARBA00010098"/>
    </source>
</evidence>
<dbReference type="AlphaFoldDB" id="A0A6H0XLW7"/>
<feature type="region of interest" description="Disordered" evidence="2">
    <location>
        <begin position="637"/>
        <end position="682"/>
    </location>
</feature>
<dbReference type="PANTHER" id="PTHR12790:SF0">
    <property type="entry name" value="RNA POLYMERASE I-SPECIFIC TRANSCRIPTION INITIATION FACTOR RRN3-RELATED"/>
    <property type="match status" value="1"/>
</dbReference>
<reference evidence="3 4" key="1">
    <citation type="journal article" date="2016" name="Sci. Rep.">
        <title>Peltaster fructicola genome reveals evolution from an invasive phytopathogen to an ectophytic parasite.</title>
        <authorList>
            <person name="Xu C."/>
            <person name="Chen H."/>
            <person name="Gleason M.L."/>
            <person name="Xu J.R."/>
            <person name="Liu H."/>
            <person name="Zhang R."/>
            <person name="Sun G."/>
        </authorList>
    </citation>
    <scope>NUCLEOTIDE SEQUENCE [LARGE SCALE GENOMIC DNA]</scope>
    <source>
        <strain evidence="3 4">LNHT1506</strain>
    </source>
</reference>
<dbReference type="EMBL" id="CP051139">
    <property type="protein sequence ID" value="QIW95746.1"/>
    <property type="molecule type" value="Genomic_DNA"/>
</dbReference>
<feature type="region of interest" description="Disordered" evidence="2">
    <location>
        <begin position="294"/>
        <end position="331"/>
    </location>
</feature>
<dbReference type="OrthoDB" id="26970at2759"/>
<evidence type="ECO:0000256" key="2">
    <source>
        <dbReference type="SAM" id="MobiDB-lite"/>
    </source>
</evidence>
<sequence length="682" mass="77911">MVSITTHQPADMGTMLPPPTPVSVTKRPSYGLKRDSSYLDTDDEAGLSISTKRLKVAFDPRVDVRIMDDRWNNKSMELVRQEVKLGIERHLANDDGQYNKLIQLIQPETSADAVSSRLLIKYITSLEARVSQLSECGRLVIAALDVSWLGRDEAFLATYTKFLVSLATAHAKYLQTVMDKLVTFFAYLPSSMGKLPAEAVVSRSQMFSRLHTVLKTLTRQIPAGSNALVKALKMEYPNDLASSRSYLQYQKNMLLICDYAQEISAEIMAMIVQRVVSLDVQIQQDIEDMEDEAEERILHKDRPREDEDSDESDNESVSSSEETSTEEEERLKELKLKVSKMDCTMDLLFEHYDPIIRDGTQPEDNEGFTQLLNHFLTLVLPNRTRHAQFLLFHFSQISVDHITLFAQRCLEQGFSDGVPTQRVQAIAYLSSFVARGTHLSKTTVQEIFGIFCEYLEQMRKRYEPSCRGPDRKSYMLYYAVAQAILYIFCFRWRDLVIHSPENDDADESEEDDILADRGELDWLPGIREALQKNIFGPMNPLKVCAPAIVTEFANIARHVRFMEVLSKVEANKRLRLGQTYAYYGFPGGIDVGRRETAWDRKSGDAHHQLEPYFPFDPYHLPNSKKWIEGDYNEWKLPRGMKREDDDDDDGLYDDDSEDDSDHESLADGANNSISLEVLSNSS</sequence>
<feature type="compositionally biased region" description="Acidic residues" evidence="2">
    <location>
        <begin position="644"/>
        <end position="661"/>
    </location>
</feature>
<name>A0A6H0XLW7_9PEZI</name>
<dbReference type="PANTHER" id="PTHR12790">
    <property type="entry name" value="TRANSCRIPTION INITIATION FACTOR IA RRN3"/>
    <property type="match status" value="1"/>
</dbReference>
<evidence type="ECO:0008006" key="5">
    <source>
        <dbReference type="Google" id="ProtNLM"/>
    </source>
</evidence>
<protein>
    <recommendedName>
        <fullName evidence="5">RNA polymerase I-specific transcription initiation factor RRN3</fullName>
    </recommendedName>
</protein>
<comment type="similarity">
    <text evidence="1">Belongs to the RRN3 family.</text>
</comment>
<keyword evidence="4" id="KW-1185">Reference proteome</keyword>
<dbReference type="GO" id="GO:0006361">
    <property type="term" value="P:transcription initiation at RNA polymerase I promoter"/>
    <property type="evidence" value="ECO:0007669"/>
    <property type="project" value="InterPro"/>
</dbReference>
<feature type="region of interest" description="Disordered" evidence="2">
    <location>
        <begin position="1"/>
        <end position="28"/>
    </location>
</feature>
<organism evidence="3 4">
    <name type="scientific">Peltaster fructicola</name>
    <dbReference type="NCBI Taxonomy" id="286661"/>
    <lineage>
        <taxon>Eukaryota</taxon>
        <taxon>Fungi</taxon>
        <taxon>Dikarya</taxon>
        <taxon>Ascomycota</taxon>
        <taxon>Pezizomycotina</taxon>
        <taxon>Dothideomycetes</taxon>
        <taxon>Dothideomycetes incertae sedis</taxon>
        <taxon>Peltaster</taxon>
    </lineage>
</organism>
<dbReference type="InterPro" id="IPR007991">
    <property type="entry name" value="RNA_pol_I_trans_ini_fac_RRN3"/>
</dbReference>
<dbReference type="Pfam" id="PF05327">
    <property type="entry name" value="RRN3"/>
    <property type="match status" value="1"/>
</dbReference>
<proteinExistence type="inferred from homology"/>
<evidence type="ECO:0000313" key="4">
    <source>
        <dbReference type="Proteomes" id="UP000503462"/>
    </source>
</evidence>
<gene>
    <name evidence="3" type="ORF">AMS68_001264</name>
</gene>
<dbReference type="GO" id="GO:0001042">
    <property type="term" value="F:RNA polymerase I core binding"/>
    <property type="evidence" value="ECO:0007669"/>
    <property type="project" value="TreeGrafter"/>
</dbReference>
<accession>A0A6H0XLW7</accession>